<dbReference type="OrthoDB" id="9801055at2"/>
<evidence type="ECO:0000313" key="8">
    <source>
        <dbReference type="EMBL" id="KGF92007.1"/>
    </source>
</evidence>
<dbReference type="SUPFAM" id="SSF53681">
    <property type="entry name" value="Aspartate/glutamate racemase"/>
    <property type="match status" value="2"/>
</dbReference>
<accession>A0A0A1ZQY4</accession>
<dbReference type="HAMAP" id="MF_00258">
    <property type="entry name" value="Glu_racemase"/>
    <property type="match status" value="1"/>
</dbReference>
<dbReference type="PANTHER" id="PTHR21198:SF2">
    <property type="entry name" value="GLUTAMATE RACEMASE"/>
    <property type="match status" value="1"/>
</dbReference>
<protein>
    <recommendedName>
        <fullName evidence="2 7">Glutamate racemase</fullName>
        <ecNumber evidence="2 7">5.1.1.3</ecNumber>
    </recommendedName>
</protein>
<dbReference type="Proteomes" id="UP000030491">
    <property type="component" value="Unassembled WGS sequence"/>
</dbReference>
<reference evidence="9" key="1">
    <citation type="journal article" date="2014" name="Sci. Data">
        <title>Genomes of diverse isolates of the marine cyanobacterium Prochlorococcus.</title>
        <authorList>
            <person name="Biller S."/>
            <person name="Berube P."/>
            <person name="Thompson J."/>
            <person name="Kelly L."/>
            <person name="Roggensack S."/>
            <person name="Awad L."/>
            <person name="Roache-Johnson K."/>
            <person name="Ding H."/>
            <person name="Giovannoni S.J."/>
            <person name="Moore L.R."/>
            <person name="Chisholm S.W."/>
        </authorList>
    </citation>
    <scope>NUCLEOTIDE SEQUENCE [LARGE SCALE GENOMIC DNA]</scope>
</reference>
<comment type="catalytic activity">
    <reaction evidence="1 7">
        <text>L-glutamate = D-glutamate</text>
        <dbReference type="Rhea" id="RHEA:12813"/>
        <dbReference type="ChEBI" id="CHEBI:29985"/>
        <dbReference type="ChEBI" id="CHEBI:29986"/>
        <dbReference type="EC" id="5.1.1.3"/>
    </reaction>
</comment>
<organism evidence="8 9">
    <name type="scientific">Prochlorococcus marinus str. MIT 9116</name>
    <dbReference type="NCBI Taxonomy" id="167544"/>
    <lineage>
        <taxon>Bacteria</taxon>
        <taxon>Bacillati</taxon>
        <taxon>Cyanobacteriota</taxon>
        <taxon>Cyanophyceae</taxon>
        <taxon>Synechococcales</taxon>
        <taxon>Prochlorococcaceae</taxon>
        <taxon>Prochlorococcus</taxon>
    </lineage>
</organism>
<evidence type="ECO:0000256" key="3">
    <source>
        <dbReference type="ARBA" id="ARBA00022960"/>
    </source>
</evidence>
<gene>
    <name evidence="7" type="primary">murI</name>
    <name evidence="8" type="ORF">EU93_0821</name>
</gene>
<dbReference type="EMBL" id="JNAJ01000011">
    <property type="protein sequence ID" value="KGF92007.1"/>
    <property type="molecule type" value="Genomic_DNA"/>
</dbReference>
<dbReference type="AlphaFoldDB" id="A0A0A1ZQY4"/>
<evidence type="ECO:0000256" key="4">
    <source>
        <dbReference type="ARBA" id="ARBA00022984"/>
    </source>
</evidence>
<feature type="binding site" evidence="7">
    <location>
        <begin position="9"/>
        <end position="10"/>
    </location>
    <ligand>
        <name>substrate</name>
    </ligand>
</feature>
<comment type="function">
    <text evidence="7">Provides the (R)-glutamate required for cell wall biosynthesis.</text>
</comment>
<evidence type="ECO:0000256" key="6">
    <source>
        <dbReference type="ARBA" id="ARBA00023316"/>
    </source>
</evidence>
<dbReference type="InterPro" id="IPR015942">
    <property type="entry name" value="Asp/Glu/hydantoin_racemase"/>
</dbReference>
<dbReference type="Pfam" id="PF01177">
    <property type="entry name" value="Asp_Glu_race"/>
    <property type="match status" value="1"/>
</dbReference>
<evidence type="ECO:0000256" key="2">
    <source>
        <dbReference type="ARBA" id="ARBA00013090"/>
    </source>
</evidence>
<feature type="active site" description="Proton donor/acceptor" evidence="7">
    <location>
        <position position="179"/>
    </location>
</feature>
<dbReference type="InterPro" id="IPR004391">
    <property type="entry name" value="Glu_race"/>
</dbReference>
<dbReference type="NCBIfam" id="TIGR00067">
    <property type="entry name" value="glut_race"/>
    <property type="match status" value="1"/>
</dbReference>
<keyword evidence="5 7" id="KW-0413">Isomerase</keyword>
<dbReference type="UniPathway" id="UPA00219"/>
<feature type="active site" description="Proton donor/acceptor" evidence="7">
    <location>
        <position position="72"/>
    </location>
</feature>
<dbReference type="Gene3D" id="3.40.50.1860">
    <property type="match status" value="2"/>
</dbReference>
<dbReference type="GO" id="GO:0071555">
    <property type="term" value="P:cell wall organization"/>
    <property type="evidence" value="ECO:0007669"/>
    <property type="project" value="UniProtKB-KW"/>
</dbReference>
<dbReference type="GO" id="GO:0008881">
    <property type="term" value="F:glutamate racemase activity"/>
    <property type="evidence" value="ECO:0007669"/>
    <property type="project" value="UniProtKB-UniRule"/>
</dbReference>
<comment type="caution">
    <text evidence="7">Lacks conserved residue(s) required for the propagation of feature annotation.</text>
</comment>
<evidence type="ECO:0000256" key="7">
    <source>
        <dbReference type="HAMAP-Rule" id="MF_00258"/>
    </source>
</evidence>
<feature type="binding site" evidence="7">
    <location>
        <begin position="73"/>
        <end position="74"/>
    </location>
    <ligand>
        <name>substrate</name>
    </ligand>
</feature>
<keyword evidence="4 7" id="KW-0573">Peptidoglycan synthesis</keyword>
<evidence type="ECO:0000256" key="5">
    <source>
        <dbReference type="ARBA" id="ARBA00023235"/>
    </source>
</evidence>
<comment type="caution">
    <text evidence="8">The sequence shown here is derived from an EMBL/GenBank/DDBJ whole genome shotgun (WGS) entry which is preliminary data.</text>
</comment>
<dbReference type="GO" id="GO:0009252">
    <property type="term" value="P:peptidoglycan biosynthetic process"/>
    <property type="evidence" value="ECO:0007669"/>
    <property type="project" value="UniProtKB-UniRule"/>
</dbReference>
<keyword evidence="6 7" id="KW-0961">Cell wall biogenesis/degradation</keyword>
<name>A0A0A1ZQY4_PROMR</name>
<dbReference type="EC" id="5.1.1.3" evidence="2 7"/>
<sequence>MKIKVGIFDSGIGGFTILNSLLKTRNDVEVFYLADTKRIPFGNKNFKEIRFIAKEICTFFEGKNLDALLIACNTTNACALDIIETNLGIPCFELINSVSEIVSKQIIGVLATQTTVRSSYYKNALSYKNENLKIFQQECPEFVSEIEKEKLNIKKLNYLSDLYLRPLLDNNIEELILGCSHYPLIYDFLRKKLDTNIKIIDPSEALIKKFNESFFITKTDRYESLSYENVQFFVTSKKDEFFKKVKIWLEINKEIRLVNLRSNV</sequence>
<dbReference type="GO" id="GO:0008360">
    <property type="term" value="P:regulation of cell shape"/>
    <property type="evidence" value="ECO:0007669"/>
    <property type="project" value="UniProtKB-KW"/>
</dbReference>
<dbReference type="PANTHER" id="PTHR21198">
    <property type="entry name" value="GLUTAMATE RACEMASE"/>
    <property type="match status" value="1"/>
</dbReference>
<keyword evidence="3 7" id="KW-0133">Cell shape</keyword>
<evidence type="ECO:0000313" key="9">
    <source>
        <dbReference type="Proteomes" id="UP000030491"/>
    </source>
</evidence>
<comment type="similarity">
    <text evidence="7">Belongs to the aspartate/glutamate racemases family.</text>
</comment>
<dbReference type="InterPro" id="IPR001920">
    <property type="entry name" value="Asp/Glu_race"/>
</dbReference>
<dbReference type="RefSeq" id="WP_032513643.1">
    <property type="nucleotide sequence ID" value="NZ_JNAJ01000011.1"/>
</dbReference>
<comment type="pathway">
    <text evidence="7">Cell wall biogenesis; peptidoglycan biosynthesis.</text>
</comment>
<proteinExistence type="inferred from homology"/>
<feature type="binding site" evidence="7">
    <location>
        <begin position="41"/>
        <end position="42"/>
    </location>
    <ligand>
        <name>substrate</name>
    </ligand>
</feature>
<evidence type="ECO:0000256" key="1">
    <source>
        <dbReference type="ARBA" id="ARBA00001602"/>
    </source>
</evidence>